<dbReference type="InterPro" id="IPR026444">
    <property type="entry name" value="Secre_tail"/>
</dbReference>
<reference evidence="5" key="1">
    <citation type="submission" date="2022-09" db="EMBL/GenBank/DDBJ databases">
        <authorList>
            <person name="Yuan C."/>
            <person name="Ke Z."/>
        </authorList>
    </citation>
    <scope>NUCLEOTIDE SEQUENCE</scope>
    <source>
        <strain evidence="5">LB-8</strain>
    </source>
</reference>
<dbReference type="Proteomes" id="UP001155483">
    <property type="component" value="Unassembled WGS sequence"/>
</dbReference>
<keyword evidence="6" id="KW-1185">Reference proteome</keyword>
<dbReference type="NCBIfam" id="TIGR04183">
    <property type="entry name" value="Por_Secre_tail"/>
    <property type="match status" value="1"/>
</dbReference>
<organism evidence="5 6">
    <name type="scientific">Paraflavisolibacter caeni</name>
    <dbReference type="NCBI Taxonomy" id="2982496"/>
    <lineage>
        <taxon>Bacteria</taxon>
        <taxon>Pseudomonadati</taxon>
        <taxon>Bacteroidota</taxon>
        <taxon>Chitinophagia</taxon>
        <taxon>Chitinophagales</taxon>
        <taxon>Chitinophagaceae</taxon>
        <taxon>Paraflavisolibacter</taxon>
    </lineage>
</organism>
<evidence type="ECO:0000256" key="2">
    <source>
        <dbReference type="SAM" id="MobiDB-lite"/>
    </source>
</evidence>
<dbReference type="InterPro" id="IPR011049">
    <property type="entry name" value="Serralysin-like_metalloprot_C"/>
</dbReference>
<keyword evidence="1" id="KW-0175">Coiled coil</keyword>
<sequence length="451" mass="48649">MTKPSFLHLAVLLFLLVTTPNLHAVSAQSNTKYGAYALDNNTTGFYNSAFGYAALYRNSTTNASTAVGAWALYSNKYGAYNTAIGVNALYSNSSGSYNTASGYYALYANTASYNVAIGYHALRFNTSGHDNVALGVATLYSNTTGSYNTAIGDQAGPSTSGLSNTTALGNGATTKASNQVRIGNSSVTSIGGYASWSKLSDGRYKKNVKEDVPGLAFITQLRPVTYTVDVEGLDKALNKDLPAIDDKESQSARPTPSAEEIASKAASAQVIHTGFMAQEVEEIAKKLQYEFSGIDKPKNNQDFYGLRYAEFVVPLVKAVQELNFMNKQLKEEVDALRSNNEQLEQRLEKLEALITMNNMNAAPFSSAYLEQSTPNPTTGAALIRYYVPQNSRTANMVFTDMKGAIIKSITISNKGNGQLNVNTAAWTAGTYTYTLYINGTQTDSKKLVVAR</sequence>
<evidence type="ECO:0000313" key="5">
    <source>
        <dbReference type="EMBL" id="MCU7548175.1"/>
    </source>
</evidence>
<feature type="compositionally biased region" description="Basic and acidic residues" evidence="2">
    <location>
        <begin position="241"/>
        <end position="250"/>
    </location>
</feature>
<gene>
    <name evidence="5" type="ORF">OCK74_03575</name>
</gene>
<feature type="signal peptide" evidence="3">
    <location>
        <begin position="1"/>
        <end position="24"/>
    </location>
</feature>
<dbReference type="InterPro" id="IPR030392">
    <property type="entry name" value="S74_ICA"/>
</dbReference>
<dbReference type="EMBL" id="JAOTIF010000001">
    <property type="protein sequence ID" value="MCU7548175.1"/>
    <property type="molecule type" value="Genomic_DNA"/>
</dbReference>
<feature type="region of interest" description="Disordered" evidence="2">
    <location>
        <begin position="241"/>
        <end position="263"/>
    </location>
</feature>
<dbReference type="Gene3D" id="2.150.10.10">
    <property type="entry name" value="Serralysin-like metalloprotease, C-terminal"/>
    <property type="match status" value="1"/>
</dbReference>
<feature type="domain" description="Peptidase S74" evidence="4">
    <location>
        <begin position="200"/>
        <end position="333"/>
    </location>
</feature>
<keyword evidence="3" id="KW-0732">Signal</keyword>
<protein>
    <submittedName>
        <fullName evidence="5">Tail fiber domain-containing protein</fullName>
    </submittedName>
</protein>
<proteinExistence type="predicted"/>
<name>A0A9X2XSX7_9BACT</name>
<dbReference type="RefSeq" id="WP_279295619.1">
    <property type="nucleotide sequence ID" value="NZ_JAOTIF010000001.1"/>
</dbReference>
<dbReference type="AlphaFoldDB" id="A0A9X2XSX7"/>
<evidence type="ECO:0000313" key="6">
    <source>
        <dbReference type="Proteomes" id="UP001155483"/>
    </source>
</evidence>
<feature type="chain" id="PRO_5040818496" evidence="3">
    <location>
        <begin position="25"/>
        <end position="451"/>
    </location>
</feature>
<evidence type="ECO:0000259" key="4">
    <source>
        <dbReference type="PROSITE" id="PS51688"/>
    </source>
</evidence>
<evidence type="ECO:0000256" key="3">
    <source>
        <dbReference type="SAM" id="SignalP"/>
    </source>
</evidence>
<feature type="coiled-coil region" evidence="1">
    <location>
        <begin position="319"/>
        <end position="360"/>
    </location>
</feature>
<reference evidence="5" key="2">
    <citation type="submission" date="2023-04" db="EMBL/GenBank/DDBJ databases">
        <title>Paracnuella aquatica gen. nov., sp. nov., a member of the family Chitinophagaceae isolated from a hot spring.</title>
        <authorList>
            <person name="Wang C."/>
        </authorList>
    </citation>
    <scope>NUCLEOTIDE SEQUENCE</scope>
    <source>
        <strain evidence="5">LB-8</strain>
    </source>
</reference>
<accession>A0A9X2XSX7</accession>
<dbReference type="PROSITE" id="PS51688">
    <property type="entry name" value="ICA"/>
    <property type="match status" value="1"/>
</dbReference>
<evidence type="ECO:0000256" key="1">
    <source>
        <dbReference type="SAM" id="Coils"/>
    </source>
</evidence>
<comment type="caution">
    <text evidence="5">The sequence shown here is derived from an EMBL/GenBank/DDBJ whole genome shotgun (WGS) entry which is preliminary data.</text>
</comment>